<feature type="compositionally biased region" description="Basic and acidic residues" evidence="2">
    <location>
        <begin position="357"/>
        <end position="380"/>
    </location>
</feature>
<dbReference type="InterPro" id="IPR043502">
    <property type="entry name" value="DNA/RNA_pol_sf"/>
</dbReference>
<dbReference type="EMBL" id="JBFOCI010000002">
    <property type="protein sequence ID" value="MEW9806439.1"/>
    <property type="molecule type" value="Genomic_DNA"/>
</dbReference>
<proteinExistence type="predicted"/>
<keyword evidence="5" id="KW-1185">Reference proteome</keyword>
<protein>
    <submittedName>
        <fullName evidence="4">DNA polymerase Y family protein</fullName>
    </submittedName>
</protein>
<dbReference type="RefSeq" id="WP_367723628.1">
    <property type="nucleotide sequence ID" value="NZ_JBFOCH010000056.1"/>
</dbReference>
<dbReference type="InterPro" id="IPR050356">
    <property type="entry name" value="SulA_CellDiv_inhibitor"/>
</dbReference>
<dbReference type="SUPFAM" id="SSF56672">
    <property type="entry name" value="DNA/RNA polymerases"/>
    <property type="match status" value="1"/>
</dbReference>
<dbReference type="InterPro" id="IPR001126">
    <property type="entry name" value="UmuC"/>
</dbReference>
<name>A0ABV3QZE7_9HYPH</name>
<evidence type="ECO:0000259" key="3">
    <source>
        <dbReference type="Pfam" id="PF00817"/>
    </source>
</evidence>
<accession>A0ABV3QZE7</accession>
<feature type="domain" description="UmuC" evidence="3">
    <location>
        <begin position="3"/>
        <end position="109"/>
    </location>
</feature>
<dbReference type="PANTHER" id="PTHR35369">
    <property type="entry name" value="BLR3025 PROTEIN-RELATED"/>
    <property type="match status" value="1"/>
</dbReference>
<keyword evidence="1" id="KW-0227">DNA damage</keyword>
<dbReference type="CDD" id="cd03468">
    <property type="entry name" value="PolY_like"/>
    <property type="match status" value="1"/>
</dbReference>
<dbReference type="PANTHER" id="PTHR35369:SF2">
    <property type="entry name" value="BLR3025 PROTEIN"/>
    <property type="match status" value="1"/>
</dbReference>
<evidence type="ECO:0000313" key="5">
    <source>
        <dbReference type="Proteomes" id="UP001556196"/>
    </source>
</evidence>
<comment type="caution">
    <text evidence="4">The sequence shown here is derived from an EMBL/GenBank/DDBJ whole genome shotgun (WGS) entry which is preliminary data.</text>
</comment>
<dbReference type="Pfam" id="PF00817">
    <property type="entry name" value="IMS"/>
    <property type="match status" value="1"/>
</dbReference>
<organism evidence="4 5">
    <name type="scientific">Mesorhizobium marinum</name>
    <dbReference type="NCBI Taxonomy" id="3228790"/>
    <lineage>
        <taxon>Bacteria</taxon>
        <taxon>Pseudomonadati</taxon>
        <taxon>Pseudomonadota</taxon>
        <taxon>Alphaproteobacteria</taxon>
        <taxon>Hyphomicrobiales</taxon>
        <taxon>Phyllobacteriaceae</taxon>
        <taxon>Mesorhizobium</taxon>
    </lineage>
</organism>
<feature type="region of interest" description="Disordered" evidence="2">
    <location>
        <begin position="349"/>
        <end position="380"/>
    </location>
</feature>
<evidence type="ECO:0000256" key="1">
    <source>
        <dbReference type="ARBA" id="ARBA00022763"/>
    </source>
</evidence>
<reference evidence="4 5" key="1">
    <citation type="submission" date="2024-06" db="EMBL/GenBank/DDBJ databases">
        <authorList>
            <person name="Tuo L."/>
        </authorList>
    </citation>
    <scope>NUCLEOTIDE SEQUENCE [LARGE SCALE GENOMIC DNA]</scope>
    <source>
        <strain evidence="4 5">ZMM04-5</strain>
    </source>
</reference>
<sequence length="503" mass="54982">MDEEAERLRLKVGMGIADARAMYPAIEIVAEDPAADRRLLEALADWCDRYTPLVAFDGTDGLFLDITGCAHLFGGEEALLDGILASFFEQGFRTRAGLAGTPGTAWAAAHFSLPGKTLEDGDERSFLEDLPLFVLRLEPKTIASLESVGLRTVGSVMAAPRAPLARRFGAMLLLRLDQALGEVEEAVSPRLPVPALSVERHLAEPIGLVEDIEQLIPKLATSLKQDFERRGEGARLFELLLFRVDGAVSRIAARASLPLREPVPVGRLFHERLAALGAALEPGYGFDLVRLSAFETAALDTPQADLDGKAAAADEDVALFSDRVRARLGRAAMLMPLLVDSHLPERAASLVPADGGPPERKAPAVPRENDDYPSRRAPERPLRLFSRPEPIDVPVTEIPEGPPLTFRWRRAMHRVARAEGPERIAPEWWLQPAAEAAADIAGDGGKDRRKAGRQAAEDAGTARLTRDYFRVEDADGRRYWLFREGLYGKTDAVPCWYLQGVSA</sequence>
<evidence type="ECO:0000256" key="2">
    <source>
        <dbReference type="SAM" id="MobiDB-lite"/>
    </source>
</evidence>
<evidence type="ECO:0000313" key="4">
    <source>
        <dbReference type="EMBL" id="MEW9806439.1"/>
    </source>
</evidence>
<gene>
    <name evidence="4" type="ORF">ABUE31_10620</name>
</gene>
<dbReference type="Proteomes" id="UP001556196">
    <property type="component" value="Unassembled WGS sequence"/>
</dbReference>